<dbReference type="InterPro" id="IPR015010">
    <property type="entry name" value="TERF2IP_Myb"/>
</dbReference>
<evidence type="ECO:0000313" key="3">
    <source>
        <dbReference type="EMBL" id="KAJ3784108.1"/>
    </source>
</evidence>
<name>A0AA38KDU0_9AGAR</name>
<feature type="compositionally biased region" description="Acidic residues" evidence="1">
    <location>
        <begin position="228"/>
        <end position="238"/>
    </location>
</feature>
<gene>
    <name evidence="3" type="ORF">GGU10DRAFT_358971</name>
</gene>
<feature type="region of interest" description="Disordered" evidence="1">
    <location>
        <begin position="997"/>
        <end position="1059"/>
    </location>
</feature>
<feature type="compositionally biased region" description="Polar residues" evidence="1">
    <location>
        <begin position="1037"/>
        <end position="1055"/>
    </location>
</feature>
<feature type="compositionally biased region" description="Basic and acidic residues" evidence="1">
    <location>
        <begin position="518"/>
        <end position="531"/>
    </location>
</feature>
<feature type="compositionally biased region" description="Basic and acidic residues" evidence="1">
    <location>
        <begin position="369"/>
        <end position="384"/>
    </location>
</feature>
<feature type="compositionally biased region" description="Low complexity" evidence="1">
    <location>
        <begin position="563"/>
        <end position="579"/>
    </location>
</feature>
<comment type="caution">
    <text evidence="3">The sequence shown here is derived from an EMBL/GenBank/DDBJ whole genome shotgun (WGS) entry which is preliminary data.</text>
</comment>
<evidence type="ECO:0000256" key="1">
    <source>
        <dbReference type="SAM" id="MobiDB-lite"/>
    </source>
</evidence>
<feature type="region of interest" description="Disordered" evidence="1">
    <location>
        <begin position="683"/>
        <end position="711"/>
    </location>
</feature>
<dbReference type="AlphaFoldDB" id="A0AA38KDU0"/>
<evidence type="ECO:0000259" key="2">
    <source>
        <dbReference type="Pfam" id="PF08914"/>
    </source>
</evidence>
<feature type="compositionally biased region" description="Polar residues" evidence="1">
    <location>
        <begin position="88"/>
        <end position="98"/>
    </location>
</feature>
<keyword evidence="4" id="KW-1185">Reference proteome</keyword>
<feature type="region of interest" description="Disordered" evidence="1">
    <location>
        <begin position="273"/>
        <end position="654"/>
    </location>
</feature>
<feature type="compositionally biased region" description="Polar residues" evidence="1">
    <location>
        <begin position="629"/>
        <end position="638"/>
    </location>
</feature>
<dbReference type="Gene3D" id="1.10.10.60">
    <property type="entry name" value="Homeodomain-like"/>
    <property type="match status" value="1"/>
</dbReference>
<feature type="region of interest" description="Disordered" evidence="1">
    <location>
        <begin position="78"/>
        <end position="140"/>
    </location>
</feature>
<protein>
    <recommendedName>
        <fullName evidence="2">TERF2-interacting telomeric protein 1 Myb domain-containing protein</fullName>
    </recommendedName>
</protein>
<sequence length="1120" mass="123421">MRSGGRKAFSTEDDELLVKYLAEFSVTEGRKGTRLYKQLTDNATGQWPWCTRHPWQSWQSRYKRDSEDMERRIRVYKRRQAKAVPASQDHSANANTVENRGEGEKSDTNNLQSRKRKDTPPMESRKQVKRPKKDLPPPIANIGFVRVSNLVRRGPTVVKVEDNKGEGSSRDVAQAKRPSITEPQPQPVNVPQTRPLPSNHDIEEELSVHPTSPSSDDYSGQLFQEMQLDPEADQDDEQNDDFEVDHLLTDTVEPDSDETNVLNSHPLHSSMQTLASTSNSNHEVPRGISDGLTTTADSGFFESTPPINASFDIFDNNSNDTDRASRSLPLCKPRPVPKLVESPFGGVRHKQPVRRDHSSSSSSESESGSEGKKVKDAPAKRDWPPVRGTRKKETADTSQQALVTNASSLKRAREQRSEDTSEHASHSGYSQSLSGLVSTQPSRKGKESQIITEDEAEEFPVDQHKPREAERRDVEPLFTQPTQIVQSSGILSDDDSSGEETGENDLEEEGTDEDDETEITKPEHRAQRYADDDNDEPLFTQISSYQLQSQQSHPTSPPRSPSRDPTAASASSSSGSGDEFSSDPDPDPSPTSHSEFPMPHPFDMPDSQSLYHAPQNPLRRVHPFDMPDAQQQPSTPLVSKTLEHHHPGDIEPPLVSNEAAESVIKALNAFITEMDHSRRTIERNERAHGAGKAVREASPIQSSREESRLSVDMADVATSGERIQASVVRARGSPVPIGVKKQQQQAIGRGTGGIHSPHHDNRLNNKPTGAHPSELGNSLAAGTNSLPVASRSGFEASTQDADLNQRITNRPFYGFFSSSSPKDSGPSIISTRKDKGKNIAIEEGVTVNDPYREEPAQSTSRRSSKQIDLRKLQRAHFRKSSLPTVRNPTSNVNTPASSYAAPDIDERNTHKSSPFSASSSNSLRVGGHQHSPHSPLKLSFSDQSRLIEQTIQNMSQEYHFPPDYVRRVWKEAGDLDEAAAILGQLRDMASVLLRKASGRRSSGLDMESSAGPERKNSRGVSIKAEGSPPTGVDPNTILRNRPSNHQSNHSGARSSRNSREVFLPTILDGPLPDVGYSPPTHSRAGRLALLSQEGRMGEALEKEQRHVTGRGNVLVVHPIG</sequence>
<dbReference type="SUPFAM" id="SSF46689">
    <property type="entry name" value="Homeodomain-like"/>
    <property type="match status" value="1"/>
</dbReference>
<feature type="region of interest" description="Disordered" evidence="1">
    <location>
        <begin position="813"/>
        <end position="937"/>
    </location>
</feature>
<dbReference type="EMBL" id="MU793390">
    <property type="protein sequence ID" value="KAJ3784108.1"/>
    <property type="molecule type" value="Genomic_DNA"/>
</dbReference>
<feature type="compositionally biased region" description="Polar residues" evidence="1">
    <location>
        <begin position="881"/>
        <end position="897"/>
    </location>
</feature>
<feature type="compositionally biased region" description="Polar residues" evidence="1">
    <location>
        <begin position="396"/>
        <end position="408"/>
    </location>
</feature>
<proteinExistence type="predicted"/>
<dbReference type="CDD" id="cd11655">
    <property type="entry name" value="rap1_myb-like"/>
    <property type="match status" value="1"/>
</dbReference>
<feature type="compositionally biased region" description="Polar residues" evidence="1">
    <location>
        <begin position="273"/>
        <end position="282"/>
    </location>
</feature>
<feature type="compositionally biased region" description="Low complexity" evidence="1">
    <location>
        <begin position="359"/>
        <end position="368"/>
    </location>
</feature>
<dbReference type="Proteomes" id="UP001163798">
    <property type="component" value="Unassembled WGS sequence"/>
</dbReference>
<feature type="domain" description="TERF2-interacting telomeric protein 1 Myb" evidence="2">
    <location>
        <begin position="9"/>
        <end position="66"/>
    </location>
</feature>
<feature type="compositionally biased region" description="Basic and acidic residues" evidence="1">
    <location>
        <begin position="411"/>
        <end position="425"/>
    </location>
</feature>
<dbReference type="Pfam" id="PF08914">
    <property type="entry name" value="Myb_Rap1"/>
    <property type="match status" value="1"/>
</dbReference>
<feature type="compositionally biased region" description="Polar residues" evidence="1">
    <location>
        <begin position="181"/>
        <end position="196"/>
    </location>
</feature>
<feature type="region of interest" description="Disordered" evidence="1">
    <location>
        <begin position="746"/>
        <end position="775"/>
    </location>
</feature>
<feature type="compositionally biased region" description="Acidic residues" evidence="1">
    <location>
        <begin position="492"/>
        <end position="517"/>
    </location>
</feature>
<evidence type="ECO:0000313" key="4">
    <source>
        <dbReference type="Proteomes" id="UP001163798"/>
    </source>
</evidence>
<dbReference type="InterPro" id="IPR009057">
    <property type="entry name" value="Homeodomain-like_sf"/>
</dbReference>
<feature type="compositionally biased region" description="Low complexity" evidence="1">
    <location>
        <begin position="541"/>
        <end position="554"/>
    </location>
</feature>
<feature type="compositionally biased region" description="Polar residues" evidence="1">
    <location>
        <begin position="479"/>
        <end position="490"/>
    </location>
</feature>
<feature type="compositionally biased region" description="Basic and acidic residues" evidence="1">
    <location>
        <begin position="159"/>
        <end position="169"/>
    </location>
</feature>
<feature type="compositionally biased region" description="Basic and acidic residues" evidence="1">
    <location>
        <begin position="461"/>
        <end position="475"/>
    </location>
</feature>
<feature type="compositionally biased region" description="Polar residues" evidence="1">
    <location>
        <begin position="209"/>
        <end position="224"/>
    </location>
</feature>
<reference evidence="3" key="1">
    <citation type="submission" date="2022-08" db="EMBL/GenBank/DDBJ databases">
        <authorList>
            <consortium name="DOE Joint Genome Institute"/>
            <person name="Min B."/>
            <person name="Riley R."/>
            <person name="Sierra-Patev S."/>
            <person name="Naranjo-Ortiz M."/>
            <person name="Looney B."/>
            <person name="Konkel Z."/>
            <person name="Slot J.C."/>
            <person name="Sakamoto Y."/>
            <person name="Steenwyk J.L."/>
            <person name="Rokas A."/>
            <person name="Carro J."/>
            <person name="Camarero S."/>
            <person name="Ferreira P."/>
            <person name="Molpeceres G."/>
            <person name="Ruiz-Duenas F.J."/>
            <person name="Serrano A."/>
            <person name="Henrissat B."/>
            <person name="Drula E."/>
            <person name="Hughes K.W."/>
            <person name="Mata J.L."/>
            <person name="Ishikawa N.K."/>
            <person name="Vargas-Isla R."/>
            <person name="Ushijima S."/>
            <person name="Smith C.A."/>
            <person name="Ahrendt S."/>
            <person name="Andreopoulos W."/>
            <person name="He G."/>
            <person name="Labutti K."/>
            <person name="Lipzen A."/>
            <person name="Ng V."/>
            <person name="Sandor L."/>
            <person name="Barry K."/>
            <person name="Martinez A.T."/>
            <person name="Xiao Y."/>
            <person name="Gibbons J.G."/>
            <person name="Terashima K."/>
            <person name="Hibbett D.S."/>
            <person name="Grigoriev I.V."/>
        </authorList>
    </citation>
    <scope>NUCLEOTIDE SEQUENCE</scope>
    <source>
        <strain evidence="3">TFB10291</strain>
    </source>
</reference>
<feature type="region of interest" description="Disordered" evidence="1">
    <location>
        <begin position="158"/>
        <end position="238"/>
    </location>
</feature>
<accession>A0AA38KDU0</accession>
<organism evidence="3 4">
    <name type="scientific">Lentinula aff. detonsa</name>
    <dbReference type="NCBI Taxonomy" id="2804958"/>
    <lineage>
        <taxon>Eukaryota</taxon>
        <taxon>Fungi</taxon>
        <taxon>Dikarya</taxon>
        <taxon>Basidiomycota</taxon>
        <taxon>Agaricomycotina</taxon>
        <taxon>Agaricomycetes</taxon>
        <taxon>Agaricomycetidae</taxon>
        <taxon>Agaricales</taxon>
        <taxon>Marasmiineae</taxon>
        <taxon>Omphalotaceae</taxon>
        <taxon>Lentinula</taxon>
    </lineage>
</organism>
<feature type="compositionally biased region" description="Polar residues" evidence="1">
    <location>
        <begin position="427"/>
        <end position="442"/>
    </location>
</feature>
<feature type="compositionally biased region" description="Low complexity" evidence="1">
    <location>
        <begin position="912"/>
        <end position="922"/>
    </location>
</feature>
<feature type="compositionally biased region" description="Low complexity" evidence="1">
    <location>
        <begin position="814"/>
        <end position="830"/>
    </location>
</feature>